<feature type="compositionally biased region" description="Basic residues" evidence="1">
    <location>
        <begin position="18"/>
        <end position="27"/>
    </location>
</feature>
<gene>
    <name evidence="2" type="ORF">EVAR_80439_1</name>
</gene>
<evidence type="ECO:0000313" key="2">
    <source>
        <dbReference type="EMBL" id="GBP38154.1"/>
    </source>
</evidence>
<keyword evidence="3" id="KW-1185">Reference proteome</keyword>
<dbReference type="EMBL" id="BGZK01000344">
    <property type="protein sequence ID" value="GBP38154.1"/>
    <property type="molecule type" value="Genomic_DNA"/>
</dbReference>
<comment type="caution">
    <text evidence="2">The sequence shown here is derived from an EMBL/GenBank/DDBJ whole genome shotgun (WGS) entry which is preliminary data.</text>
</comment>
<evidence type="ECO:0000256" key="1">
    <source>
        <dbReference type="SAM" id="MobiDB-lite"/>
    </source>
</evidence>
<reference evidence="2 3" key="1">
    <citation type="journal article" date="2019" name="Commun. Biol.">
        <title>The bagworm genome reveals a unique fibroin gene that provides high tensile strength.</title>
        <authorList>
            <person name="Kono N."/>
            <person name="Nakamura H."/>
            <person name="Ohtoshi R."/>
            <person name="Tomita M."/>
            <person name="Numata K."/>
            <person name="Arakawa K."/>
        </authorList>
    </citation>
    <scope>NUCLEOTIDE SEQUENCE [LARGE SCALE GENOMIC DNA]</scope>
</reference>
<sequence length="224" mass="24452">MFKFDGAPRGAREGGGARRGRARRYSRRRDAGGPLSVRASYAVHALVIETTYPISDRLIEFDKFLISPAVDMVLADILTETRKRWLKMEQPWERLAASPLNACASPKSAFGILLVITKCRRGPSSGRGAARRRASHVCGEERLQFAAGAGAFFPTPPASIATALKSRQCQTPVCHPLTTQSRRVIAAQLIPFDVLADVLLWAEAPTATRSDGVTAARTGRRPKR</sequence>
<dbReference type="AlphaFoldDB" id="A0A4C1VJR3"/>
<name>A0A4C1VJR3_EUMVA</name>
<feature type="region of interest" description="Disordered" evidence="1">
    <location>
        <begin position="1"/>
        <end position="29"/>
    </location>
</feature>
<accession>A0A4C1VJR3</accession>
<protein>
    <submittedName>
        <fullName evidence="2">Uncharacterized protein</fullName>
    </submittedName>
</protein>
<proteinExistence type="predicted"/>
<dbReference type="Proteomes" id="UP000299102">
    <property type="component" value="Unassembled WGS sequence"/>
</dbReference>
<evidence type="ECO:0000313" key="3">
    <source>
        <dbReference type="Proteomes" id="UP000299102"/>
    </source>
</evidence>
<organism evidence="2 3">
    <name type="scientific">Eumeta variegata</name>
    <name type="common">Bagworm moth</name>
    <name type="synonym">Eumeta japonica</name>
    <dbReference type="NCBI Taxonomy" id="151549"/>
    <lineage>
        <taxon>Eukaryota</taxon>
        <taxon>Metazoa</taxon>
        <taxon>Ecdysozoa</taxon>
        <taxon>Arthropoda</taxon>
        <taxon>Hexapoda</taxon>
        <taxon>Insecta</taxon>
        <taxon>Pterygota</taxon>
        <taxon>Neoptera</taxon>
        <taxon>Endopterygota</taxon>
        <taxon>Lepidoptera</taxon>
        <taxon>Glossata</taxon>
        <taxon>Ditrysia</taxon>
        <taxon>Tineoidea</taxon>
        <taxon>Psychidae</taxon>
        <taxon>Oiketicinae</taxon>
        <taxon>Eumeta</taxon>
    </lineage>
</organism>